<reference evidence="2" key="2">
    <citation type="journal article" date="2021" name="PeerJ">
        <title>Extensive microbial diversity within the chicken gut microbiome revealed by metagenomics and culture.</title>
        <authorList>
            <person name="Gilroy R."/>
            <person name="Ravi A."/>
            <person name="Getino M."/>
            <person name="Pursley I."/>
            <person name="Horton D.L."/>
            <person name="Alikhan N.F."/>
            <person name="Baker D."/>
            <person name="Gharbi K."/>
            <person name="Hall N."/>
            <person name="Watson M."/>
            <person name="Adriaenssens E.M."/>
            <person name="Foster-Nyarko E."/>
            <person name="Jarju S."/>
            <person name="Secka A."/>
            <person name="Antonio M."/>
            <person name="Oren A."/>
            <person name="Chaudhuri R.R."/>
            <person name="La Ragione R."/>
            <person name="Hildebrand F."/>
            <person name="Pallen M.J."/>
        </authorList>
    </citation>
    <scope>NUCLEOTIDE SEQUENCE</scope>
    <source>
        <strain evidence="2">E3-2379</strain>
    </source>
</reference>
<dbReference type="AlphaFoldDB" id="A0A9D9N7R6"/>
<comment type="caution">
    <text evidence="2">The sequence shown here is derived from an EMBL/GenBank/DDBJ whole genome shotgun (WGS) entry which is preliminary data.</text>
</comment>
<evidence type="ECO:0008006" key="4">
    <source>
        <dbReference type="Google" id="ProtNLM"/>
    </source>
</evidence>
<sequence length="246" mass="28504">MKDRRSYGVLKQQLSIWIKGAFIGGILIVLFYNSILGFFVLLPYLPVYYKREREGERKKEQQVLRKEFEQIISLFTKGLELGYSLEHCVETATEEYERMVEEKDSFMLLYLRQFLKKMQMNIPIQQIFEQFAKESGLEEAESFAQIIDTARKTGGNLPAILRRTTEAMIEKEQVQEEIITMMSAKRMEQKVMTAMPIGILAYMRITSAGYMEPLYHNVIGVVVATVGLFLIAISIVWTEKIISIDI</sequence>
<name>A0A9D9N7R6_9FIRM</name>
<reference evidence="2" key="1">
    <citation type="submission" date="2020-10" db="EMBL/GenBank/DDBJ databases">
        <authorList>
            <person name="Gilroy R."/>
        </authorList>
    </citation>
    <scope>NUCLEOTIDE SEQUENCE</scope>
    <source>
        <strain evidence="2">E3-2379</strain>
    </source>
</reference>
<evidence type="ECO:0000256" key="1">
    <source>
        <dbReference type="SAM" id="Phobius"/>
    </source>
</evidence>
<dbReference type="PANTHER" id="PTHR35007:SF1">
    <property type="entry name" value="PILUS ASSEMBLY PROTEIN"/>
    <property type="match status" value="1"/>
</dbReference>
<evidence type="ECO:0000313" key="3">
    <source>
        <dbReference type="Proteomes" id="UP000823618"/>
    </source>
</evidence>
<feature type="transmembrane region" description="Helical" evidence="1">
    <location>
        <begin position="191"/>
        <end position="211"/>
    </location>
</feature>
<protein>
    <recommendedName>
        <fullName evidence="4">Type II secretion system protein GspF domain-containing protein</fullName>
    </recommendedName>
</protein>
<feature type="transmembrane region" description="Helical" evidence="1">
    <location>
        <begin position="217"/>
        <end position="237"/>
    </location>
</feature>
<dbReference type="EMBL" id="JADIML010000147">
    <property type="protein sequence ID" value="MBO8463339.1"/>
    <property type="molecule type" value="Genomic_DNA"/>
</dbReference>
<keyword evidence="1" id="KW-0812">Transmembrane</keyword>
<dbReference type="PANTHER" id="PTHR35007">
    <property type="entry name" value="INTEGRAL MEMBRANE PROTEIN-RELATED"/>
    <property type="match status" value="1"/>
</dbReference>
<keyword evidence="1" id="KW-0472">Membrane</keyword>
<organism evidence="2 3">
    <name type="scientific">Candidatus Scybalomonas excrementavium</name>
    <dbReference type="NCBI Taxonomy" id="2840943"/>
    <lineage>
        <taxon>Bacteria</taxon>
        <taxon>Bacillati</taxon>
        <taxon>Bacillota</taxon>
        <taxon>Clostridia</taxon>
        <taxon>Lachnospirales</taxon>
        <taxon>Lachnospiraceae</taxon>
        <taxon>Lachnospiraceae incertae sedis</taxon>
        <taxon>Candidatus Scybalomonas</taxon>
    </lineage>
</organism>
<gene>
    <name evidence="2" type="ORF">IAC13_05340</name>
</gene>
<proteinExistence type="predicted"/>
<dbReference type="Proteomes" id="UP000823618">
    <property type="component" value="Unassembled WGS sequence"/>
</dbReference>
<accession>A0A9D9N7R6</accession>
<evidence type="ECO:0000313" key="2">
    <source>
        <dbReference type="EMBL" id="MBO8463339.1"/>
    </source>
</evidence>
<keyword evidence="1" id="KW-1133">Transmembrane helix</keyword>
<feature type="transmembrane region" description="Helical" evidence="1">
    <location>
        <begin position="20"/>
        <end position="49"/>
    </location>
</feature>